<dbReference type="OrthoDB" id="10317623at2759"/>
<name>U1GY96_ENDPU</name>
<dbReference type="RefSeq" id="XP_007785562.1">
    <property type="nucleotide sequence ID" value="XM_007787372.1"/>
</dbReference>
<protein>
    <submittedName>
        <fullName evidence="2">Uncharacterized protein</fullName>
    </submittedName>
</protein>
<proteinExistence type="predicted"/>
<dbReference type="Proteomes" id="UP000019373">
    <property type="component" value="Unassembled WGS sequence"/>
</dbReference>
<feature type="compositionally biased region" description="Polar residues" evidence="1">
    <location>
        <begin position="72"/>
        <end position="83"/>
    </location>
</feature>
<sequence length="378" mass="42627">MASKTHSLPSRTEGGFKGPQKPSLSRQLAGLAVSGTERHSQGRHRSANQPQTVNSLRSQPTRLSQLHEKPTSSRNNIPESPFNSRAAVRGCSLTVSSILPRRNVSAASSFPDSIELEWLSSMNRGDSDLFIQVNSELLITPNSISTKDFEQTFINTHNGEVSTIHPRMRLRNFGETDDPDSWELIPLEAENRQPSLAAPCKYLLRTPYFNPSEPWKEWYRATWGYFGKYYIVDGFNGIFPPLSIAVSTNKRALDFKRIVQALIHFNQLWPRVFGDDNKDPKQAEPQICVTRSYISYHPDYWCAVPFNGSVFFNIRRESEVGERSTVWIQFVLAFVRAAVASPSLALIESYPVTLVGLNDFKNRGSPRPDGEPPLPFLL</sequence>
<organism evidence="2 3">
    <name type="scientific">Endocarpon pusillum (strain Z07020 / HMAS-L-300199)</name>
    <name type="common">Lichen-forming fungus</name>
    <dbReference type="NCBI Taxonomy" id="1263415"/>
    <lineage>
        <taxon>Eukaryota</taxon>
        <taxon>Fungi</taxon>
        <taxon>Dikarya</taxon>
        <taxon>Ascomycota</taxon>
        <taxon>Pezizomycotina</taxon>
        <taxon>Eurotiomycetes</taxon>
        <taxon>Chaetothyriomycetidae</taxon>
        <taxon>Verrucariales</taxon>
        <taxon>Verrucariaceae</taxon>
        <taxon>Endocarpon</taxon>
    </lineage>
</organism>
<evidence type="ECO:0000313" key="3">
    <source>
        <dbReference type="Proteomes" id="UP000019373"/>
    </source>
</evidence>
<feature type="region of interest" description="Disordered" evidence="1">
    <location>
        <begin position="1"/>
        <end position="83"/>
    </location>
</feature>
<feature type="compositionally biased region" description="Polar residues" evidence="1">
    <location>
        <begin position="47"/>
        <end position="64"/>
    </location>
</feature>
<evidence type="ECO:0000313" key="2">
    <source>
        <dbReference type="EMBL" id="ERF77111.1"/>
    </source>
</evidence>
<dbReference type="EMBL" id="KE720660">
    <property type="protein sequence ID" value="ERF77111.1"/>
    <property type="molecule type" value="Genomic_DNA"/>
</dbReference>
<dbReference type="HOGENOM" id="CLU_731635_0_0_1"/>
<gene>
    <name evidence="2" type="ORF">EPUS_08678</name>
</gene>
<evidence type="ECO:0000256" key="1">
    <source>
        <dbReference type="SAM" id="MobiDB-lite"/>
    </source>
</evidence>
<accession>U1GY96</accession>
<dbReference type="GeneID" id="19243525"/>
<keyword evidence="3" id="KW-1185">Reference proteome</keyword>
<reference evidence="3" key="1">
    <citation type="journal article" date="2014" name="BMC Genomics">
        <title>Genome characteristics reveal the impact of lichenization on lichen-forming fungus Endocarpon pusillum Hedwig (Verrucariales, Ascomycota).</title>
        <authorList>
            <person name="Wang Y.-Y."/>
            <person name="Liu B."/>
            <person name="Zhang X.-Y."/>
            <person name="Zhou Q.-M."/>
            <person name="Zhang T."/>
            <person name="Li H."/>
            <person name="Yu Y.-F."/>
            <person name="Zhang X.-L."/>
            <person name="Hao X.-Y."/>
            <person name="Wang M."/>
            <person name="Wang L."/>
            <person name="Wei J.-C."/>
        </authorList>
    </citation>
    <scope>NUCLEOTIDE SEQUENCE [LARGE SCALE GENOMIC DNA]</scope>
    <source>
        <strain evidence="3">Z07020 / HMAS-L-300199</strain>
    </source>
</reference>
<dbReference type="AlphaFoldDB" id="U1GY96"/>
<feature type="compositionally biased region" description="Polar residues" evidence="1">
    <location>
        <begin position="1"/>
        <end position="10"/>
    </location>
</feature>